<comment type="caution">
    <text evidence="2">The sequence shown here is derived from an EMBL/GenBank/DDBJ whole genome shotgun (WGS) entry which is preliminary data.</text>
</comment>
<accession>A0A4R3HR73</accession>
<evidence type="ECO:0000313" key="2">
    <source>
        <dbReference type="EMBL" id="TCS35606.1"/>
    </source>
</evidence>
<dbReference type="RefSeq" id="WP_132259612.1">
    <property type="nucleotide sequence ID" value="NZ_SLZQ01000010.1"/>
</dbReference>
<proteinExistence type="predicted"/>
<dbReference type="EMBL" id="SLZQ01000010">
    <property type="protein sequence ID" value="TCS35606.1"/>
    <property type="molecule type" value="Genomic_DNA"/>
</dbReference>
<dbReference type="InterPro" id="IPR009937">
    <property type="entry name" value="Phage_holin_3_6"/>
</dbReference>
<evidence type="ECO:0000256" key="1">
    <source>
        <dbReference type="SAM" id="Phobius"/>
    </source>
</evidence>
<keyword evidence="1" id="KW-0812">Transmembrane</keyword>
<keyword evidence="1" id="KW-1133">Transmembrane helix</keyword>
<dbReference type="Pfam" id="PF07332">
    <property type="entry name" value="Phage_holin_3_6"/>
    <property type="match status" value="1"/>
</dbReference>
<dbReference type="OrthoDB" id="198068at2"/>
<name>A0A4R3HR73_PAULE</name>
<keyword evidence="1" id="KW-0472">Membrane</keyword>
<keyword evidence="3" id="KW-1185">Reference proteome</keyword>
<feature type="transmembrane region" description="Helical" evidence="1">
    <location>
        <begin position="86"/>
        <end position="107"/>
    </location>
</feature>
<sequence>MQFNSTQAAEDEPLRPGFLAGLAGMGRNLLGLLLCRIELAALELADVRAALLKLAVVFAIGILTAFFALACWTGLVVMLAWDSLGWKILAIVAVFYTLVCLGVGMYARTLLRDDRLSLPLTMAELRNDRDALQ</sequence>
<reference evidence="2 3" key="1">
    <citation type="submission" date="2019-03" db="EMBL/GenBank/DDBJ databases">
        <title>Genomic Encyclopedia of Type Strains, Phase IV (KMG-IV): sequencing the most valuable type-strain genomes for metagenomic binning, comparative biology and taxonomic classification.</title>
        <authorList>
            <person name="Goeker M."/>
        </authorList>
    </citation>
    <scope>NUCLEOTIDE SEQUENCE [LARGE SCALE GENOMIC DNA]</scope>
    <source>
        <strain evidence="2 3">DSM 7445</strain>
    </source>
</reference>
<feature type="transmembrane region" description="Helical" evidence="1">
    <location>
        <begin position="51"/>
        <end position="80"/>
    </location>
</feature>
<evidence type="ECO:0000313" key="3">
    <source>
        <dbReference type="Proteomes" id="UP000295382"/>
    </source>
</evidence>
<organism evidence="2 3">
    <name type="scientific">Paucimonas lemoignei</name>
    <name type="common">Pseudomonas lemoignei</name>
    <dbReference type="NCBI Taxonomy" id="29443"/>
    <lineage>
        <taxon>Bacteria</taxon>
        <taxon>Pseudomonadati</taxon>
        <taxon>Pseudomonadota</taxon>
        <taxon>Betaproteobacteria</taxon>
        <taxon>Burkholderiales</taxon>
        <taxon>Burkholderiaceae</taxon>
        <taxon>Paucimonas</taxon>
    </lineage>
</organism>
<gene>
    <name evidence="2" type="ORF">EDC30_11074</name>
</gene>
<dbReference type="AlphaFoldDB" id="A0A4R3HR73"/>
<dbReference type="Proteomes" id="UP000295382">
    <property type="component" value="Unassembled WGS sequence"/>
</dbReference>
<protein>
    <submittedName>
        <fullName evidence="2">Putative membrane protein YqjE</fullName>
    </submittedName>
</protein>